<dbReference type="AlphaFoldDB" id="A0A1H9X9I8"/>
<evidence type="ECO:0000313" key="4">
    <source>
        <dbReference type="Proteomes" id="UP000198571"/>
    </source>
</evidence>
<dbReference type="SUPFAM" id="SSF53756">
    <property type="entry name" value="UDP-Glycosyltransferase/glycogen phosphorylase"/>
    <property type="match status" value="1"/>
</dbReference>
<evidence type="ECO:0000313" key="3">
    <source>
        <dbReference type="EMBL" id="SES42820.1"/>
    </source>
</evidence>
<feature type="domain" description="NAD-dependent epimerase/dehydratase" evidence="2">
    <location>
        <begin position="22"/>
        <end position="203"/>
    </location>
</feature>
<dbReference type="CDD" id="cd03801">
    <property type="entry name" value="GT4_PimA-like"/>
    <property type="match status" value="1"/>
</dbReference>
<proteinExistence type="predicted"/>
<dbReference type="PANTHER" id="PTHR48079:SF6">
    <property type="entry name" value="NAD(P)-BINDING DOMAIN-CONTAINING PROTEIN-RELATED"/>
    <property type="match status" value="1"/>
</dbReference>
<dbReference type="InterPro" id="IPR036291">
    <property type="entry name" value="NAD(P)-bd_dom_sf"/>
</dbReference>
<reference evidence="4" key="1">
    <citation type="submission" date="2016-10" db="EMBL/GenBank/DDBJ databases">
        <authorList>
            <person name="Varghese N."/>
            <person name="Submissions S."/>
        </authorList>
    </citation>
    <scope>NUCLEOTIDE SEQUENCE [LARGE SCALE GENOMIC DNA]</scope>
    <source>
        <strain evidence="4">S9</strain>
    </source>
</reference>
<dbReference type="InterPro" id="IPR001296">
    <property type="entry name" value="Glyco_trans_1"/>
</dbReference>
<dbReference type="SUPFAM" id="SSF51735">
    <property type="entry name" value="NAD(P)-binding Rossmann-fold domains"/>
    <property type="match status" value="1"/>
</dbReference>
<dbReference type="InterPro" id="IPR001509">
    <property type="entry name" value="Epimerase_deHydtase"/>
</dbReference>
<dbReference type="PANTHER" id="PTHR48079">
    <property type="entry name" value="PROTEIN YEEZ"/>
    <property type="match status" value="1"/>
</dbReference>
<keyword evidence="4" id="KW-1185">Reference proteome</keyword>
<feature type="domain" description="Glycosyl transferase family 1" evidence="1">
    <location>
        <begin position="474"/>
        <end position="639"/>
    </location>
</feature>
<dbReference type="EMBL" id="FOGT01000030">
    <property type="protein sequence ID" value="SES42820.1"/>
    <property type="molecule type" value="Genomic_DNA"/>
</dbReference>
<dbReference type="InterPro" id="IPR051783">
    <property type="entry name" value="NAD(P)-dependent_oxidoreduct"/>
</dbReference>
<dbReference type="STRING" id="1601833.SAMN05518684_1308"/>
<name>A0A1H9X9I8_9BACI</name>
<dbReference type="GO" id="GO:0004029">
    <property type="term" value="F:aldehyde dehydrogenase (NAD+) activity"/>
    <property type="evidence" value="ECO:0007669"/>
    <property type="project" value="TreeGrafter"/>
</dbReference>
<dbReference type="GO" id="GO:0005737">
    <property type="term" value="C:cytoplasm"/>
    <property type="evidence" value="ECO:0007669"/>
    <property type="project" value="TreeGrafter"/>
</dbReference>
<dbReference type="RefSeq" id="WP_342740633.1">
    <property type="nucleotide sequence ID" value="NZ_FOGT01000030.1"/>
</dbReference>
<sequence>MKRILITGKNSYIGTSFEKWLANKPEEYKIEKISVRDESWKQHDFSVYDTVIHLAGIAHVSRDPKMEETYYKVNRDLTIDLAKHAKNQGVKQFMFMSSIIVYGDSTKDRQVIDEDTVPQPRNFYGNSKLQAEKGITPLQDENFNVVIIRPPMIYGKGSKGNYPKLAKAAQKLPVFPDIDNQRSMLHVDNLCEFLRLLIRNNESGLFFPQNKEYIKTSDMVKTISNVHGNEIKLVNIFNPILKPFISKVETINKVFGSFIYDHNLSNYKDNYQIRNFNDSINLTEDNNVNLEVLVMSDNNLDTVGGEQESSKIIINGMKGFFQVGVIQPGEIKNPISGAHFYHLTSYTRIKHLIKHPFSFLSYILKVRKILRNQNPSVVHTQAQVSFFIVALLKKFKLISKDISFIHTERGLYTKYNKIIKQIFHFFLKELDVLVTTTEFNMRYWKNAIQSRGMNLECKVIENTAGELFETYNERFHKINTGSLVIGFAGRYTEWKNWPLAVEICKLLNKELKDKLYVKFAVGCLDEWSKVETKKMFDDLYKVLGNRFEGVINIDLKEMNNFYYELDVFILTSNYNTESFGRTLVEAMSRRTVVLTTDAGGSVEVVGNKDNVCVTSNDFVDRVLDFYKNKKLMEDEKENNHSRVKQKYSLKNNLDKHFNLYNKINYKKNDLYFLNK</sequence>
<protein>
    <submittedName>
        <fullName evidence="3">Nucleoside-diphosphate-sugar epimerase</fullName>
    </submittedName>
</protein>
<evidence type="ECO:0000259" key="1">
    <source>
        <dbReference type="Pfam" id="PF00534"/>
    </source>
</evidence>
<accession>A0A1H9X9I8</accession>
<dbReference type="Pfam" id="PF00534">
    <property type="entry name" value="Glycos_transf_1"/>
    <property type="match status" value="1"/>
</dbReference>
<dbReference type="GO" id="GO:0016757">
    <property type="term" value="F:glycosyltransferase activity"/>
    <property type="evidence" value="ECO:0007669"/>
    <property type="project" value="InterPro"/>
</dbReference>
<dbReference type="Gene3D" id="3.40.50.2000">
    <property type="entry name" value="Glycogen Phosphorylase B"/>
    <property type="match status" value="2"/>
</dbReference>
<evidence type="ECO:0000259" key="2">
    <source>
        <dbReference type="Pfam" id="PF01370"/>
    </source>
</evidence>
<dbReference type="Gene3D" id="3.40.50.720">
    <property type="entry name" value="NAD(P)-binding Rossmann-like Domain"/>
    <property type="match status" value="1"/>
</dbReference>
<gene>
    <name evidence="3" type="ORF">SAMN05518684_1308</name>
</gene>
<dbReference type="Proteomes" id="UP000198571">
    <property type="component" value="Unassembled WGS sequence"/>
</dbReference>
<dbReference type="Pfam" id="PF01370">
    <property type="entry name" value="Epimerase"/>
    <property type="match status" value="1"/>
</dbReference>
<organism evidence="3 4">
    <name type="scientific">Salipaludibacillus aurantiacus</name>
    <dbReference type="NCBI Taxonomy" id="1601833"/>
    <lineage>
        <taxon>Bacteria</taxon>
        <taxon>Bacillati</taxon>
        <taxon>Bacillota</taxon>
        <taxon>Bacilli</taxon>
        <taxon>Bacillales</taxon>
        <taxon>Bacillaceae</taxon>
    </lineage>
</organism>